<dbReference type="Proteomes" id="UP000525987">
    <property type="component" value="Unassembled WGS sequence"/>
</dbReference>
<proteinExistence type="predicted"/>
<dbReference type="EMBL" id="JACHXM010000009">
    <property type="protein sequence ID" value="MBB3141470.1"/>
    <property type="molecule type" value="Genomic_DNA"/>
</dbReference>
<dbReference type="AlphaFoldDB" id="A0A7W5G5U4"/>
<keyword evidence="3" id="KW-1185">Reference proteome</keyword>
<accession>A0A7W5G5U4</accession>
<evidence type="ECO:0000313" key="2">
    <source>
        <dbReference type="EMBL" id="MBB3141470.1"/>
    </source>
</evidence>
<dbReference type="RefSeq" id="WP_183387838.1">
    <property type="nucleotide sequence ID" value="NZ_JACHXM010000009.1"/>
</dbReference>
<name>A0A7W5G5U4_9GAMM</name>
<protein>
    <submittedName>
        <fullName evidence="2">Uncharacterized protein YjiS (DUF1127 family)</fullName>
    </submittedName>
</protein>
<evidence type="ECO:0000259" key="1">
    <source>
        <dbReference type="Pfam" id="PF06568"/>
    </source>
</evidence>
<gene>
    <name evidence="2" type="ORF">FHR96_002349</name>
</gene>
<dbReference type="Pfam" id="PF06568">
    <property type="entry name" value="YjiS-like"/>
    <property type="match status" value="1"/>
</dbReference>
<sequence length="55" mass="6714">MIRNPLRAWAQAWRRQALRHRTRRHLSRLDERLLKDAGISPAQARREAGKPFWRR</sequence>
<comment type="caution">
    <text evidence="2">The sequence shown here is derived from an EMBL/GenBank/DDBJ whole genome shotgun (WGS) entry which is preliminary data.</text>
</comment>
<dbReference type="InterPro" id="IPR009506">
    <property type="entry name" value="YjiS-like"/>
</dbReference>
<feature type="domain" description="YjiS-like" evidence="1">
    <location>
        <begin position="10"/>
        <end position="45"/>
    </location>
</feature>
<evidence type="ECO:0000313" key="3">
    <source>
        <dbReference type="Proteomes" id="UP000525987"/>
    </source>
</evidence>
<organism evidence="2 3">
    <name type="scientific">Halomonas organivorans</name>
    <dbReference type="NCBI Taxonomy" id="257772"/>
    <lineage>
        <taxon>Bacteria</taxon>
        <taxon>Pseudomonadati</taxon>
        <taxon>Pseudomonadota</taxon>
        <taxon>Gammaproteobacteria</taxon>
        <taxon>Oceanospirillales</taxon>
        <taxon>Halomonadaceae</taxon>
        <taxon>Halomonas</taxon>
    </lineage>
</organism>
<reference evidence="2 3" key="1">
    <citation type="submission" date="2020-08" db="EMBL/GenBank/DDBJ databases">
        <title>Genomic Encyclopedia of Type Strains, Phase III (KMG-III): the genomes of soil and plant-associated and newly described type strains.</title>
        <authorList>
            <person name="Whitman W."/>
        </authorList>
    </citation>
    <scope>NUCLEOTIDE SEQUENCE [LARGE SCALE GENOMIC DNA]</scope>
    <source>
        <strain evidence="2 3">CECT 5995</strain>
    </source>
</reference>